<dbReference type="GO" id="GO:0003676">
    <property type="term" value="F:nucleic acid binding"/>
    <property type="evidence" value="ECO:0007669"/>
    <property type="project" value="InterPro"/>
</dbReference>
<gene>
    <name evidence="5 9" type="primary">xseA</name>
    <name evidence="9" type="ORF">COU05_00465</name>
</gene>
<keyword evidence="4 5" id="KW-0269">Exonuclease</keyword>
<proteinExistence type="inferred from homology"/>
<protein>
    <recommendedName>
        <fullName evidence="5">Exodeoxyribonuclease 7 large subunit</fullName>
        <ecNumber evidence="5">3.1.11.6</ecNumber>
    </recommendedName>
    <alternativeName>
        <fullName evidence="5">Exodeoxyribonuclease VII large subunit</fullName>
        <shortName evidence="5">Exonuclease VII large subunit</shortName>
    </alternativeName>
</protein>
<dbReference type="NCBIfam" id="TIGR00237">
    <property type="entry name" value="xseA"/>
    <property type="match status" value="1"/>
</dbReference>
<dbReference type="EC" id="3.1.11.6" evidence="5"/>
<evidence type="ECO:0000256" key="2">
    <source>
        <dbReference type="ARBA" id="ARBA00022722"/>
    </source>
</evidence>
<evidence type="ECO:0000313" key="10">
    <source>
        <dbReference type="Proteomes" id="UP000230132"/>
    </source>
</evidence>
<dbReference type="GO" id="GO:0008855">
    <property type="term" value="F:exodeoxyribonuclease VII activity"/>
    <property type="evidence" value="ECO:0007669"/>
    <property type="project" value="UniProtKB-UniRule"/>
</dbReference>
<reference evidence="10" key="1">
    <citation type="submission" date="2017-09" db="EMBL/GenBank/DDBJ databases">
        <title>Depth-based differentiation of microbial function through sediment-hosted aquifers and enrichment of novel symbionts in the deep terrestrial subsurface.</title>
        <authorList>
            <person name="Probst A.J."/>
            <person name="Ladd B."/>
            <person name="Jarett J.K."/>
            <person name="Geller-Mcgrath D.E."/>
            <person name="Sieber C.M.K."/>
            <person name="Emerson J.B."/>
            <person name="Anantharaman K."/>
            <person name="Thomas B.C."/>
            <person name="Malmstrom R."/>
            <person name="Stieglmeier M."/>
            <person name="Klingl A."/>
            <person name="Woyke T."/>
            <person name="Ryan C.M."/>
            <person name="Banfield J.F."/>
        </authorList>
    </citation>
    <scope>NUCLEOTIDE SEQUENCE [LARGE SCALE GENOMIC DNA]</scope>
</reference>
<evidence type="ECO:0000259" key="7">
    <source>
        <dbReference type="Pfam" id="PF02601"/>
    </source>
</evidence>
<dbReference type="PANTHER" id="PTHR30008">
    <property type="entry name" value="EXODEOXYRIBONUCLEASE 7 LARGE SUBUNIT"/>
    <property type="match status" value="1"/>
</dbReference>
<dbReference type="InterPro" id="IPR020579">
    <property type="entry name" value="Exonuc_VII_lsu_C"/>
</dbReference>
<keyword evidence="1 5" id="KW-0963">Cytoplasm</keyword>
<evidence type="ECO:0000256" key="1">
    <source>
        <dbReference type="ARBA" id="ARBA00022490"/>
    </source>
</evidence>
<dbReference type="Proteomes" id="UP000230132">
    <property type="component" value="Unassembled WGS sequence"/>
</dbReference>
<evidence type="ECO:0000256" key="6">
    <source>
        <dbReference type="RuleBase" id="RU004355"/>
    </source>
</evidence>
<comment type="similarity">
    <text evidence="5 6">Belongs to the XseA family.</text>
</comment>
<evidence type="ECO:0000256" key="5">
    <source>
        <dbReference type="HAMAP-Rule" id="MF_00378"/>
    </source>
</evidence>
<name>A0A2H0UV70_9BACT</name>
<sequence length="418" mass="46783">MEEENDNSIPERIFAVGEYLEAVNIALKRFEVKITGEVTQVKVATSGHCYFTIKDKTDENVLDCIAWKYNYQICGVKLEEGLEVILKGNGQLYNATGRFSFIADTIELKGEGVLKKAYLELKKKLESEGVFAFERKKVLPTFPQNIGVITSKKGAVINDLLSNLGQFGFKVKMIDSRVEGQEAVKNLLGAVKEFKKQKIDVLLIMRGGGSLESLQAFNNEALVRAILDFPCPIIAAIGHDKDVPLLALTADFACSTPTAAANTLNKTWEMAPLTISQAERVVFEGLNGRIIQIEKEITRSSGIIESWFNDFFDRYKEIASELKTYVLRIEQAILSRNKFLDNCWGKIESDFSFAFKEMVQKLIYLSQTIKAHDPENNLALGYCLARKHGKIVRKTSDLPPNTGFDLQVSDGIIKTKTI</sequence>
<dbReference type="GO" id="GO:0005737">
    <property type="term" value="C:cytoplasm"/>
    <property type="evidence" value="ECO:0007669"/>
    <property type="project" value="UniProtKB-SubCell"/>
</dbReference>
<feature type="domain" description="OB-fold nucleic acid binding" evidence="8">
    <location>
        <begin position="16"/>
        <end position="107"/>
    </location>
</feature>
<accession>A0A2H0UV70</accession>
<comment type="subunit">
    <text evidence="5">Heterooligomer composed of large and small subunits.</text>
</comment>
<dbReference type="PANTHER" id="PTHR30008:SF0">
    <property type="entry name" value="EXODEOXYRIBONUCLEASE 7 LARGE SUBUNIT"/>
    <property type="match status" value="1"/>
</dbReference>
<dbReference type="EMBL" id="PFAX01000006">
    <property type="protein sequence ID" value="PIR90703.1"/>
    <property type="molecule type" value="Genomic_DNA"/>
</dbReference>
<dbReference type="AlphaFoldDB" id="A0A2H0UV70"/>
<dbReference type="InterPro" id="IPR025824">
    <property type="entry name" value="OB-fold_nuc-bd_dom"/>
</dbReference>
<keyword evidence="2 5" id="KW-0540">Nuclease</keyword>
<evidence type="ECO:0000256" key="4">
    <source>
        <dbReference type="ARBA" id="ARBA00022839"/>
    </source>
</evidence>
<comment type="caution">
    <text evidence="9">The sequence shown here is derived from an EMBL/GenBank/DDBJ whole genome shotgun (WGS) entry which is preliminary data.</text>
</comment>
<dbReference type="Pfam" id="PF02601">
    <property type="entry name" value="Exonuc_VII_L"/>
    <property type="match status" value="1"/>
</dbReference>
<evidence type="ECO:0000259" key="8">
    <source>
        <dbReference type="Pfam" id="PF13742"/>
    </source>
</evidence>
<organism evidence="9 10">
    <name type="scientific">bacterium (Candidatus Gribaldobacteria) CG10_big_fil_rev_8_21_14_0_10_37_21</name>
    <dbReference type="NCBI Taxonomy" id="2014275"/>
    <lineage>
        <taxon>Bacteria</taxon>
        <taxon>Candidatus Gribaldobacteria</taxon>
    </lineage>
</organism>
<feature type="domain" description="Exonuclease VII large subunit C-terminal" evidence="7">
    <location>
        <begin position="131"/>
        <end position="415"/>
    </location>
</feature>
<dbReference type="GO" id="GO:0006308">
    <property type="term" value="P:DNA catabolic process"/>
    <property type="evidence" value="ECO:0007669"/>
    <property type="project" value="UniProtKB-UniRule"/>
</dbReference>
<dbReference type="Pfam" id="PF13742">
    <property type="entry name" value="tRNA_anti_2"/>
    <property type="match status" value="1"/>
</dbReference>
<dbReference type="HAMAP" id="MF_00378">
    <property type="entry name" value="Exonuc_7_L"/>
    <property type="match status" value="1"/>
</dbReference>
<comment type="function">
    <text evidence="5">Bidirectionally degrades single-stranded DNA into large acid-insoluble oligonucleotides, which are then degraded further into small acid-soluble oligonucleotides.</text>
</comment>
<dbReference type="CDD" id="cd04489">
    <property type="entry name" value="ExoVII_LU_OBF"/>
    <property type="match status" value="1"/>
</dbReference>
<dbReference type="GO" id="GO:0009318">
    <property type="term" value="C:exodeoxyribonuclease VII complex"/>
    <property type="evidence" value="ECO:0007669"/>
    <property type="project" value="UniProtKB-UniRule"/>
</dbReference>
<evidence type="ECO:0000256" key="3">
    <source>
        <dbReference type="ARBA" id="ARBA00022801"/>
    </source>
</evidence>
<dbReference type="InterPro" id="IPR003753">
    <property type="entry name" value="Exonuc_VII_L"/>
</dbReference>
<comment type="catalytic activity">
    <reaction evidence="5 6">
        <text>Exonucleolytic cleavage in either 5'- to 3'- or 3'- to 5'-direction to yield nucleoside 5'-phosphates.</text>
        <dbReference type="EC" id="3.1.11.6"/>
    </reaction>
</comment>
<comment type="subcellular location">
    <subcellularLocation>
        <location evidence="5 6">Cytoplasm</location>
    </subcellularLocation>
</comment>
<keyword evidence="3 5" id="KW-0378">Hydrolase</keyword>
<evidence type="ECO:0000313" key="9">
    <source>
        <dbReference type="EMBL" id="PIR90703.1"/>
    </source>
</evidence>